<name>A0ABP5HAW2_9ACTN</name>
<dbReference type="InterPro" id="IPR032806">
    <property type="entry name" value="YbfD_N"/>
</dbReference>
<dbReference type="InterPro" id="IPR051698">
    <property type="entry name" value="Transposase_11-like"/>
</dbReference>
<keyword evidence="1" id="KW-0472">Membrane</keyword>
<evidence type="ECO:0000259" key="3">
    <source>
        <dbReference type="Pfam" id="PF13808"/>
    </source>
</evidence>
<dbReference type="Proteomes" id="UP001500751">
    <property type="component" value="Unassembled WGS sequence"/>
</dbReference>
<evidence type="ECO:0000313" key="5">
    <source>
        <dbReference type="Proteomes" id="UP001500751"/>
    </source>
</evidence>
<evidence type="ECO:0000256" key="1">
    <source>
        <dbReference type="SAM" id="Phobius"/>
    </source>
</evidence>
<dbReference type="InterPro" id="IPR047647">
    <property type="entry name" value="ISAs1_transpos"/>
</dbReference>
<keyword evidence="1" id="KW-0812">Transmembrane</keyword>
<dbReference type="EMBL" id="BAAAQN010000140">
    <property type="protein sequence ID" value="GAA2068035.1"/>
    <property type="molecule type" value="Genomic_DNA"/>
</dbReference>
<comment type="caution">
    <text evidence="4">The sequence shown here is derived from an EMBL/GenBank/DDBJ whole genome shotgun (WGS) entry which is preliminary data.</text>
</comment>
<keyword evidence="1" id="KW-1133">Transmembrane helix</keyword>
<proteinExistence type="predicted"/>
<dbReference type="InterPro" id="IPR002559">
    <property type="entry name" value="Transposase_11"/>
</dbReference>
<dbReference type="RefSeq" id="WP_344672317.1">
    <property type="nucleotide sequence ID" value="NZ_BAAAQN010000140.1"/>
</dbReference>
<dbReference type="PANTHER" id="PTHR30298">
    <property type="entry name" value="H REPEAT-ASSOCIATED PREDICTED TRANSPOSASE"/>
    <property type="match status" value="1"/>
</dbReference>
<sequence>MPSSLIQAISDQFTAAATGPVHLDDDQTQALAEVLAQIPDQRRAAGRRYQLGFLLAAALTAVLAGARTISAIARRTHSADDLHLTTLGATGRHLRPTATTFTRAFATLDGDTVDQAFGSWLAELLRHNDQTPQARTDTPAPLIVAAADGKTLRGATPQTGHRAPHLVAVYRPDAGTVLAQVQTRTKSNEIPALRQALRQIDITGWTITADAMHCQRETAHTIVTAGGHYLLLVKSNQPSLLRQLRWPFTAGAHTTSGTTTTDTAHGRHEQRTIQTITPTRHLDFPHATQAIKIVRKRTINGRTSTQTAYAITDLTSDQARPDQLAQAIRTHWSIEALHHTRDVTFAEDASRIRTGTTPRIMATLRNLAIALLKLTGWTNIAAATDHMRDHRNHTLKLLGIQTNP</sequence>
<dbReference type="PANTHER" id="PTHR30298:SF0">
    <property type="entry name" value="PROTEIN YBFL-RELATED"/>
    <property type="match status" value="1"/>
</dbReference>
<gene>
    <name evidence="4" type="ORF">GCM10009839_94390</name>
</gene>
<keyword evidence="5" id="KW-1185">Reference proteome</keyword>
<dbReference type="Pfam" id="PF13808">
    <property type="entry name" value="DDE_Tnp_1_assoc"/>
    <property type="match status" value="1"/>
</dbReference>
<reference evidence="5" key="1">
    <citation type="journal article" date="2019" name="Int. J. Syst. Evol. Microbiol.">
        <title>The Global Catalogue of Microorganisms (GCM) 10K type strain sequencing project: providing services to taxonomists for standard genome sequencing and annotation.</title>
        <authorList>
            <consortium name="The Broad Institute Genomics Platform"/>
            <consortium name="The Broad Institute Genome Sequencing Center for Infectious Disease"/>
            <person name="Wu L."/>
            <person name="Ma J."/>
        </authorList>
    </citation>
    <scope>NUCLEOTIDE SEQUENCE [LARGE SCALE GENOMIC DNA]</scope>
    <source>
        <strain evidence="5">JCM 16014</strain>
    </source>
</reference>
<feature type="transmembrane region" description="Helical" evidence="1">
    <location>
        <begin position="51"/>
        <end position="73"/>
    </location>
</feature>
<feature type="domain" description="H repeat-associated protein N-terminal" evidence="3">
    <location>
        <begin position="33"/>
        <end position="121"/>
    </location>
</feature>
<dbReference type="NCBIfam" id="NF033564">
    <property type="entry name" value="transpos_ISAs1"/>
    <property type="match status" value="1"/>
</dbReference>
<organism evidence="4 5">
    <name type="scientific">Catenulispora yoronensis</name>
    <dbReference type="NCBI Taxonomy" id="450799"/>
    <lineage>
        <taxon>Bacteria</taxon>
        <taxon>Bacillati</taxon>
        <taxon>Actinomycetota</taxon>
        <taxon>Actinomycetes</taxon>
        <taxon>Catenulisporales</taxon>
        <taxon>Catenulisporaceae</taxon>
        <taxon>Catenulispora</taxon>
    </lineage>
</organism>
<protein>
    <submittedName>
        <fullName evidence="4">ISAs1 family transposase</fullName>
    </submittedName>
</protein>
<evidence type="ECO:0000259" key="2">
    <source>
        <dbReference type="Pfam" id="PF01609"/>
    </source>
</evidence>
<dbReference type="Pfam" id="PF01609">
    <property type="entry name" value="DDE_Tnp_1"/>
    <property type="match status" value="1"/>
</dbReference>
<evidence type="ECO:0000313" key="4">
    <source>
        <dbReference type="EMBL" id="GAA2068035.1"/>
    </source>
</evidence>
<accession>A0ABP5HAW2</accession>
<feature type="domain" description="Transposase IS4-like" evidence="2">
    <location>
        <begin position="144"/>
        <end position="369"/>
    </location>
</feature>